<dbReference type="EMBL" id="VDEP01000317">
    <property type="protein sequence ID" value="KAA1103750.1"/>
    <property type="molecule type" value="Genomic_DNA"/>
</dbReference>
<protein>
    <submittedName>
        <fullName evidence="2">Uncharacterized protein</fullName>
    </submittedName>
</protein>
<dbReference type="EMBL" id="VDEP01000062">
    <property type="protein sequence ID" value="KAA1134437.1"/>
    <property type="molecule type" value="Genomic_DNA"/>
</dbReference>
<organism evidence="2 3">
    <name type="scientific">Puccinia graminis f. sp. tritici</name>
    <dbReference type="NCBI Taxonomy" id="56615"/>
    <lineage>
        <taxon>Eukaryota</taxon>
        <taxon>Fungi</taxon>
        <taxon>Dikarya</taxon>
        <taxon>Basidiomycota</taxon>
        <taxon>Pucciniomycotina</taxon>
        <taxon>Pucciniomycetes</taxon>
        <taxon>Pucciniales</taxon>
        <taxon>Pucciniaceae</taxon>
        <taxon>Puccinia</taxon>
    </lineage>
</organism>
<dbReference type="AlphaFoldDB" id="A0A5B0S9F1"/>
<evidence type="ECO:0000313" key="2">
    <source>
        <dbReference type="EMBL" id="KAA1134437.1"/>
    </source>
</evidence>
<comment type="caution">
    <text evidence="2">The sequence shown here is derived from an EMBL/GenBank/DDBJ whole genome shotgun (WGS) entry which is preliminary data.</text>
</comment>
<gene>
    <name evidence="2" type="ORF">PGTUg99_000749</name>
    <name evidence="1" type="ORF">PGTUg99_010549</name>
</gene>
<reference evidence="2 3" key="1">
    <citation type="submission" date="2019-05" db="EMBL/GenBank/DDBJ databases">
        <title>Emergence of the Ug99 lineage of the wheat stem rust pathogen through somatic hybridization.</title>
        <authorList>
            <person name="Li F."/>
            <person name="Upadhyaya N.M."/>
            <person name="Sperschneider J."/>
            <person name="Matny O."/>
            <person name="Nguyen-Phuc H."/>
            <person name="Mago R."/>
            <person name="Raley C."/>
            <person name="Miller M.E."/>
            <person name="Silverstein K.A.T."/>
            <person name="Henningsen E."/>
            <person name="Hirsch C.D."/>
            <person name="Visser B."/>
            <person name="Pretorius Z.A."/>
            <person name="Steffenson B.J."/>
            <person name="Schwessinger B."/>
            <person name="Dodds P.N."/>
            <person name="Figueroa M."/>
        </authorList>
    </citation>
    <scope>NUCLEOTIDE SEQUENCE [LARGE SCALE GENOMIC DNA]</scope>
    <source>
        <strain evidence="2 3">Ug99</strain>
    </source>
</reference>
<proteinExistence type="predicted"/>
<accession>A0A5B0S9F1</accession>
<evidence type="ECO:0000313" key="1">
    <source>
        <dbReference type="EMBL" id="KAA1103750.1"/>
    </source>
</evidence>
<evidence type="ECO:0000313" key="3">
    <source>
        <dbReference type="Proteomes" id="UP000325313"/>
    </source>
</evidence>
<dbReference type="Proteomes" id="UP000325313">
    <property type="component" value="Unassembled WGS sequence"/>
</dbReference>
<sequence length="68" mass="8036">MGGSNPRHFGVFSTLVVVWSRARTREMCETRARMRITRPSHTCRVYYRINLEQTQHPTDASKKWVDIN</sequence>
<name>A0A5B0S9F1_PUCGR</name>